<evidence type="ECO:0000313" key="1">
    <source>
        <dbReference type="EMBL" id="GMR43856.1"/>
    </source>
</evidence>
<reference evidence="2" key="1">
    <citation type="submission" date="2022-10" db="EMBL/GenBank/DDBJ databases">
        <title>Genome assembly of Pristionchus species.</title>
        <authorList>
            <person name="Yoshida K."/>
            <person name="Sommer R.J."/>
        </authorList>
    </citation>
    <scope>NUCLEOTIDE SEQUENCE [LARGE SCALE GENOMIC DNA]</scope>
    <source>
        <strain evidence="2">RS5460</strain>
    </source>
</reference>
<evidence type="ECO:0000313" key="2">
    <source>
        <dbReference type="Proteomes" id="UP001328107"/>
    </source>
</evidence>
<organism evidence="1 2">
    <name type="scientific">Pristionchus mayeri</name>
    <dbReference type="NCBI Taxonomy" id="1317129"/>
    <lineage>
        <taxon>Eukaryota</taxon>
        <taxon>Metazoa</taxon>
        <taxon>Ecdysozoa</taxon>
        <taxon>Nematoda</taxon>
        <taxon>Chromadorea</taxon>
        <taxon>Rhabditida</taxon>
        <taxon>Rhabditina</taxon>
        <taxon>Diplogasteromorpha</taxon>
        <taxon>Diplogasteroidea</taxon>
        <taxon>Neodiplogasteridae</taxon>
        <taxon>Pristionchus</taxon>
    </lineage>
</organism>
<dbReference type="AlphaFoldDB" id="A0AAN4ZRP9"/>
<name>A0AAN4ZRP9_9BILA</name>
<feature type="non-terminal residue" evidence="1">
    <location>
        <position position="1"/>
    </location>
</feature>
<dbReference type="Proteomes" id="UP001328107">
    <property type="component" value="Unassembled WGS sequence"/>
</dbReference>
<protein>
    <submittedName>
        <fullName evidence="1">Uncharacterized protein</fullName>
    </submittedName>
</protein>
<sequence>TDDITDWWFGLTRCLCFCDPTEANINDHEPAPHVQKKCIEHHVFNEATQACEWKHDNKYCAELITYDGRRQMLEIPNWPLNRKYDVDHWNNVTKRAENFHMTVSRIRVTDIIVRQHCWATLFGLPHS</sequence>
<gene>
    <name evidence="1" type="ORF">PMAYCL1PPCAC_14051</name>
</gene>
<dbReference type="EMBL" id="BTRK01000003">
    <property type="protein sequence ID" value="GMR43856.1"/>
    <property type="molecule type" value="Genomic_DNA"/>
</dbReference>
<proteinExistence type="predicted"/>
<comment type="caution">
    <text evidence="1">The sequence shown here is derived from an EMBL/GenBank/DDBJ whole genome shotgun (WGS) entry which is preliminary data.</text>
</comment>
<keyword evidence="2" id="KW-1185">Reference proteome</keyword>
<accession>A0AAN4ZRP9</accession>